<sequence length="637" mass="73540">MKKFTPLRSGGGSTSIWRNNENPGVELDSDSPHQSDIDLLDFNEIKEFRNDDQWNEVLNMQVSSQDETVVEPLIGDETRELLSYNQLLEQARTITDLEKNNSLVENTGDISIDFQNPEPINEENQDRNLLQNGKKNRVNKQRNCPKWTPSTTTITCPVVNHSQSSMNTQTQNTVLASTPCNYFSYQGLQEETNQDMSIKISVKELSRLMESGMDYQDASKAADCVVQHVQTNTKRCINSSQKTKHNGQPVFTTSSQPSNLTSTPLHTQSLALIGQSVKIPSMYKKQRNNGTTPKFSVTSSIPKMNPLVMCPSKVNSIGNTNNFISNAIDKNKKLQQSQAMTLFSTVGIYVDRDRPGHFDDWLAHLESVLVLGDFEESRKIILLRSKLYGEAADEFDNFKLENPICAQIYDRVKERLIELFHSTETRSKQSVEFHNMHREPEESMRRYENRKRKVFHLAFLEKLSFDVQTRLKNKEFETFEKYLEKSEMTAMVVEKAHVRWNQNSPKIFRRKHGEKAKAIIHQKKGGLNKEKFLFKIYKNHFGVQIREILNVKHNGHKRVRSPLHENADFLSRIPMNLIPVIPADNNVMCQEQQKDSLFKAIVTFLEQNKPWKKENCPMPSCVSEIDYFFVEIKWSFM</sequence>
<evidence type="ECO:0000313" key="2">
    <source>
        <dbReference type="EMBL" id="KZS05313.1"/>
    </source>
</evidence>
<dbReference type="OrthoDB" id="6389216at2759"/>
<evidence type="ECO:0000313" key="3">
    <source>
        <dbReference type="Proteomes" id="UP000076858"/>
    </source>
</evidence>
<accession>A0A164MSF7</accession>
<proteinExistence type="predicted"/>
<dbReference type="AlphaFoldDB" id="A0A164MSF7"/>
<feature type="region of interest" description="Disordered" evidence="1">
    <location>
        <begin position="238"/>
        <end position="263"/>
    </location>
</feature>
<dbReference type="Proteomes" id="UP000076858">
    <property type="component" value="Unassembled WGS sequence"/>
</dbReference>
<feature type="region of interest" description="Disordered" evidence="1">
    <location>
        <begin position="1"/>
        <end position="33"/>
    </location>
</feature>
<reference evidence="2 3" key="1">
    <citation type="submission" date="2016-03" db="EMBL/GenBank/DDBJ databases">
        <title>EvidentialGene: Evidence-directed Construction of Genes on Genomes.</title>
        <authorList>
            <person name="Gilbert D.G."/>
            <person name="Choi J.-H."/>
            <person name="Mockaitis K."/>
            <person name="Colbourne J."/>
            <person name="Pfrender M."/>
        </authorList>
    </citation>
    <scope>NUCLEOTIDE SEQUENCE [LARGE SCALE GENOMIC DNA]</scope>
    <source>
        <strain evidence="2 3">Xinb3</strain>
        <tissue evidence="2">Complete organism</tissue>
    </source>
</reference>
<evidence type="ECO:0000256" key="1">
    <source>
        <dbReference type="SAM" id="MobiDB-lite"/>
    </source>
</evidence>
<feature type="compositionally biased region" description="Polar residues" evidence="1">
    <location>
        <begin position="249"/>
        <end position="263"/>
    </location>
</feature>
<comment type="caution">
    <text evidence="2">The sequence shown here is derived from an EMBL/GenBank/DDBJ whole genome shotgun (WGS) entry which is preliminary data.</text>
</comment>
<gene>
    <name evidence="2" type="ORF">APZ42_031537</name>
</gene>
<organism evidence="2 3">
    <name type="scientific">Daphnia magna</name>
    <dbReference type="NCBI Taxonomy" id="35525"/>
    <lineage>
        <taxon>Eukaryota</taxon>
        <taxon>Metazoa</taxon>
        <taxon>Ecdysozoa</taxon>
        <taxon>Arthropoda</taxon>
        <taxon>Crustacea</taxon>
        <taxon>Branchiopoda</taxon>
        <taxon>Diplostraca</taxon>
        <taxon>Cladocera</taxon>
        <taxon>Anomopoda</taxon>
        <taxon>Daphniidae</taxon>
        <taxon>Daphnia</taxon>
    </lineage>
</organism>
<dbReference type="EMBL" id="LRGB01002965">
    <property type="protein sequence ID" value="KZS05313.1"/>
    <property type="molecule type" value="Genomic_DNA"/>
</dbReference>
<keyword evidence="3" id="KW-1185">Reference proteome</keyword>
<protein>
    <submittedName>
        <fullName evidence="2">Uncharacterized protein</fullName>
    </submittedName>
</protein>
<dbReference type="PANTHER" id="PTHR33223:SF6">
    <property type="entry name" value="CCHC-TYPE DOMAIN-CONTAINING PROTEIN"/>
    <property type="match status" value="1"/>
</dbReference>
<dbReference type="PANTHER" id="PTHR33223">
    <property type="entry name" value="CCHC-TYPE DOMAIN-CONTAINING PROTEIN"/>
    <property type="match status" value="1"/>
</dbReference>
<name>A0A164MSF7_9CRUS</name>